<sequence>MFRIRGELPQFKRCCMCLPLRHGLIVWGYIRLVIGILLLIGVTKGFFELLALSKKETGYEKYVVLLGFFVILAGVDIVLNVVFIYAGHTKHLKMLRVYYIYSFVLWILMIIMGLCLILYAVHVMQSHGMDFLHVLIVLCDVVTFLAEILIQAYILLLVRSQFKKLTNNCEFQFENKATESACRMKSEEEALAYIDDIDNTDNIADVDIRTDKKYTFNQHKGIYRNGISESKDTY</sequence>
<keyword evidence="1" id="KW-0472">Membrane</keyword>
<keyword evidence="1" id="KW-0812">Transmembrane</keyword>
<dbReference type="Proteomes" id="UP001231518">
    <property type="component" value="Chromosome 3"/>
</dbReference>
<feature type="transmembrane region" description="Helical" evidence="1">
    <location>
        <begin position="62"/>
        <end position="86"/>
    </location>
</feature>
<feature type="transmembrane region" description="Helical" evidence="1">
    <location>
        <begin position="20"/>
        <end position="42"/>
    </location>
</feature>
<feature type="transmembrane region" description="Helical" evidence="1">
    <location>
        <begin position="98"/>
        <end position="119"/>
    </location>
</feature>
<dbReference type="EMBL" id="JARGEI010000014">
    <property type="protein sequence ID" value="KAJ8720038.1"/>
    <property type="molecule type" value="Genomic_DNA"/>
</dbReference>
<gene>
    <name evidence="2" type="ORF">PYW07_012081</name>
</gene>
<feature type="transmembrane region" description="Helical" evidence="1">
    <location>
        <begin position="131"/>
        <end position="158"/>
    </location>
</feature>
<evidence type="ECO:0000256" key="1">
    <source>
        <dbReference type="SAM" id="Phobius"/>
    </source>
</evidence>
<reference evidence="2" key="1">
    <citation type="submission" date="2023-03" db="EMBL/GenBank/DDBJ databases">
        <title>Chromosome-level genomes of two armyworms, Mythimna separata and Mythimna loreyi, provide insights into the biosynthesis and reception of sex pheromones.</title>
        <authorList>
            <person name="Zhao H."/>
        </authorList>
    </citation>
    <scope>NUCLEOTIDE SEQUENCE</scope>
    <source>
        <strain evidence="2">BeijingLab</strain>
        <tissue evidence="2">Pupa</tissue>
    </source>
</reference>
<name>A0AAD7YLG5_MYTSE</name>
<evidence type="ECO:0000313" key="2">
    <source>
        <dbReference type="EMBL" id="KAJ8720038.1"/>
    </source>
</evidence>
<proteinExistence type="predicted"/>
<accession>A0AAD7YLG5</accession>
<comment type="caution">
    <text evidence="2">The sequence shown here is derived from an EMBL/GenBank/DDBJ whole genome shotgun (WGS) entry which is preliminary data.</text>
</comment>
<keyword evidence="1" id="KW-1133">Transmembrane helix</keyword>
<keyword evidence="3" id="KW-1185">Reference proteome</keyword>
<dbReference type="AlphaFoldDB" id="A0AAD7YLG5"/>
<protein>
    <submittedName>
        <fullName evidence="2">Uncharacterized protein</fullName>
    </submittedName>
</protein>
<organism evidence="2 3">
    <name type="scientific">Mythimna separata</name>
    <name type="common">Oriental armyworm</name>
    <name type="synonym">Pseudaletia separata</name>
    <dbReference type="NCBI Taxonomy" id="271217"/>
    <lineage>
        <taxon>Eukaryota</taxon>
        <taxon>Metazoa</taxon>
        <taxon>Ecdysozoa</taxon>
        <taxon>Arthropoda</taxon>
        <taxon>Hexapoda</taxon>
        <taxon>Insecta</taxon>
        <taxon>Pterygota</taxon>
        <taxon>Neoptera</taxon>
        <taxon>Endopterygota</taxon>
        <taxon>Lepidoptera</taxon>
        <taxon>Glossata</taxon>
        <taxon>Ditrysia</taxon>
        <taxon>Noctuoidea</taxon>
        <taxon>Noctuidae</taxon>
        <taxon>Noctuinae</taxon>
        <taxon>Hadenini</taxon>
        <taxon>Mythimna</taxon>
    </lineage>
</organism>
<evidence type="ECO:0000313" key="3">
    <source>
        <dbReference type="Proteomes" id="UP001231518"/>
    </source>
</evidence>